<dbReference type="Pfam" id="PF00378">
    <property type="entry name" value="ECH_1"/>
    <property type="match status" value="1"/>
</dbReference>
<dbReference type="InterPro" id="IPR014748">
    <property type="entry name" value="Enoyl-CoA_hydra_C"/>
</dbReference>
<evidence type="ECO:0000313" key="3">
    <source>
        <dbReference type="Proteomes" id="UP001596312"/>
    </source>
</evidence>
<comment type="caution">
    <text evidence="2">The sequence shown here is derived from an EMBL/GenBank/DDBJ whole genome shotgun (WGS) entry which is preliminary data.</text>
</comment>
<dbReference type="InterPro" id="IPR001753">
    <property type="entry name" value="Enoyl-CoA_hydra/iso"/>
</dbReference>
<comment type="similarity">
    <text evidence="1">Belongs to the enoyl-CoA hydratase/isomerase family.</text>
</comment>
<dbReference type="AlphaFoldDB" id="A0ABD5V0J5"/>
<dbReference type="RefSeq" id="WP_340603153.1">
    <property type="nucleotide sequence ID" value="NZ_JBBMXV010000002.1"/>
</dbReference>
<dbReference type="PROSITE" id="PS00166">
    <property type="entry name" value="ENOYL_COA_HYDRATASE"/>
    <property type="match status" value="1"/>
</dbReference>
<accession>A0ABD5V0J5</accession>
<dbReference type="SUPFAM" id="SSF52096">
    <property type="entry name" value="ClpP/crotonase"/>
    <property type="match status" value="1"/>
</dbReference>
<dbReference type="InterPro" id="IPR018376">
    <property type="entry name" value="Enoyl-CoA_hyd/isom_CS"/>
</dbReference>
<protein>
    <submittedName>
        <fullName evidence="2">Enoyl-CoA hydratase-related protein</fullName>
    </submittedName>
</protein>
<gene>
    <name evidence="2" type="ORF">ACFQGH_05435</name>
</gene>
<proteinExistence type="inferred from homology"/>
<dbReference type="Proteomes" id="UP001596312">
    <property type="component" value="Unassembled WGS sequence"/>
</dbReference>
<reference evidence="2 3" key="1">
    <citation type="journal article" date="2019" name="Int. J. Syst. Evol. Microbiol.">
        <title>The Global Catalogue of Microorganisms (GCM) 10K type strain sequencing project: providing services to taxonomists for standard genome sequencing and annotation.</title>
        <authorList>
            <consortium name="The Broad Institute Genomics Platform"/>
            <consortium name="The Broad Institute Genome Sequencing Center for Infectious Disease"/>
            <person name="Wu L."/>
            <person name="Ma J."/>
        </authorList>
    </citation>
    <scope>NUCLEOTIDE SEQUENCE [LARGE SCALE GENOMIC DNA]</scope>
    <source>
        <strain evidence="2 3">CGMCC 1.3240</strain>
    </source>
</reference>
<dbReference type="PANTHER" id="PTHR43459:SF1">
    <property type="entry name" value="EG:BACN32G11.4 PROTEIN"/>
    <property type="match status" value="1"/>
</dbReference>
<evidence type="ECO:0000256" key="1">
    <source>
        <dbReference type="RuleBase" id="RU003707"/>
    </source>
</evidence>
<keyword evidence="3" id="KW-1185">Reference proteome</keyword>
<dbReference type="EMBL" id="JBHSXQ010000002">
    <property type="protein sequence ID" value="MFC6904639.1"/>
    <property type="molecule type" value="Genomic_DNA"/>
</dbReference>
<evidence type="ECO:0000313" key="2">
    <source>
        <dbReference type="EMBL" id="MFC6904639.1"/>
    </source>
</evidence>
<organism evidence="2 3">
    <name type="scientific">Halalkalicoccus tibetensis</name>
    <dbReference type="NCBI Taxonomy" id="175632"/>
    <lineage>
        <taxon>Archaea</taxon>
        <taxon>Methanobacteriati</taxon>
        <taxon>Methanobacteriota</taxon>
        <taxon>Stenosarchaea group</taxon>
        <taxon>Halobacteria</taxon>
        <taxon>Halobacteriales</taxon>
        <taxon>Halococcaceae</taxon>
        <taxon>Halalkalicoccus</taxon>
    </lineage>
</organism>
<dbReference type="PANTHER" id="PTHR43459">
    <property type="entry name" value="ENOYL-COA HYDRATASE"/>
    <property type="match status" value="1"/>
</dbReference>
<dbReference type="CDD" id="cd06558">
    <property type="entry name" value="crotonase-like"/>
    <property type="match status" value="1"/>
</dbReference>
<name>A0ABD5V0J5_9EURY</name>
<dbReference type="Gene3D" id="1.10.12.10">
    <property type="entry name" value="Lyase 2-enoyl-coa Hydratase, Chain A, domain 2"/>
    <property type="match status" value="1"/>
</dbReference>
<dbReference type="Gene3D" id="3.90.226.10">
    <property type="entry name" value="2-enoyl-CoA Hydratase, Chain A, domain 1"/>
    <property type="match status" value="1"/>
</dbReference>
<sequence>MTDNDAVRLALDDGVATVTIDRPDRRNALSREVSDGLREALATVEEREGRCLVVEGAGGAFSAGGDIAAMREGIEGDAPIDQRVRELERTTSETLARLVTFSLPTVAKVDGPAVGAGANLALACDLQLASDRASMGFVFRNVGLSVDAGTSYLLPRVVGENVAKELVFTGEILDAERAGELGLFNHVFPEGEFDERADAIVERIAAGPTVALRHAKRLLGEGLGKSIDRAMTDEAVAQGVVFESADHEEGVEAFLEGRDPAFEGR</sequence>
<dbReference type="InterPro" id="IPR029045">
    <property type="entry name" value="ClpP/crotonase-like_dom_sf"/>
</dbReference>